<keyword evidence="3 7" id="KW-1003">Cell membrane</keyword>
<dbReference type="Proteomes" id="UP000033618">
    <property type="component" value="Unassembled WGS sequence"/>
</dbReference>
<dbReference type="OrthoDB" id="9153610at2"/>
<reference evidence="8 9" key="1">
    <citation type="submission" date="2015-03" db="EMBL/GenBank/DDBJ databases">
        <title>Draft Genome Sequence of Burkholderia andropogonis type strain ICMP2807, isolated from Sorghum bicolor.</title>
        <authorList>
            <person name="Lopes-Santos L."/>
            <person name="Castro D.B."/>
            <person name="Ottoboni L.M."/>
            <person name="Park D."/>
            <person name="Weirc B.S."/>
            <person name="Destefano S.A."/>
        </authorList>
    </citation>
    <scope>NUCLEOTIDE SEQUENCE [LARGE SCALE GENOMIC DNA]</scope>
    <source>
        <strain evidence="8 9">ICMP2807</strain>
    </source>
</reference>
<protein>
    <recommendedName>
        <fullName evidence="10">Type III secretion system protein</fullName>
    </recommendedName>
</protein>
<dbReference type="PRINTS" id="PR00953">
    <property type="entry name" value="TYPE3IMRPROT"/>
</dbReference>
<evidence type="ECO:0000256" key="2">
    <source>
        <dbReference type="ARBA" id="ARBA00009772"/>
    </source>
</evidence>
<feature type="transmembrane region" description="Helical" evidence="7">
    <location>
        <begin position="173"/>
        <end position="202"/>
    </location>
</feature>
<evidence type="ECO:0000256" key="6">
    <source>
        <dbReference type="ARBA" id="ARBA00023136"/>
    </source>
</evidence>
<dbReference type="Pfam" id="PF01311">
    <property type="entry name" value="Bac_export_1"/>
    <property type="match status" value="1"/>
</dbReference>
<evidence type="ECO:0000256" key="7">
    <source>
        <dbReference type="RuleBase" id="RU362072"/>
    </source>
</evidence>
<dbReference type="RefSeq" id="WP_046153697.1">
    <property type="nucleotide sequence ID" value="NZ_CADFGU010000002.1"/>
</dbReference>
<feature type="transmembrane region" description="Helical" evidence="7">
    <location>
        <begin position="44"/>
        <end position="65"/>
    </location>
</feature>
<name>A0A0F5JWR3_9BURK</name>
<organism evidence="8 9">
    <name type="scientific">Robbsia andropogonis</name>
    <dbReference type="NCBI Taxonomy" id="28092"/>
    <lineage>
        <taxon>Bacteria</taxon>
        <taxon>Pseudomonadati</taxon>
        <taxon>Pseudomonadota</taxon>
        <taxon>Betaproteobacteria</taxon>
        <taxon>Burkholderiales</taxon>
        <taxon>Burkholderiaceae</taxon>
        <taxon>Robbsia</taxon>
    </lineage>
</organism>
<comment type="similarity">
    <text evidence="2 7">Belongs to the FliR/MopE/SpaR family.</text>
</comment>
<evidence type="ECO:0000313" key="8">
    <source>
        <dbReference type="EMBL" id="KKB62059.1"/>
    </source>
</evidence>
<keyword evidence="4 7" id="KW-0812">Transmembrane</keyword>
<comment type="subcellular location">
    <subcellularLocation>
        <location evidence="1 7">Cell membrane</location>
        <topology evidence="1 7">Multi-pass membrane protein</topology>
    </subcellularLocation>
</comment>
<dbReference type="GO" id="GO:0005886">
    <property type="term" value="C:plasma membrane"/>
    <property type="evidence" value="ECO:0007669"/>
    <property type="project" value="UniProtKB-SubCell"/>
</dbReference>
<evidence type="ECO:0000256" key="1">
    <source>
        <dbReference type="ARBA" id="ARBA00004651"/>
    </source>
</evidence>
<feature type="transmembrane region" description="Helical" evidence="7">
    <location>
        <begin position="85"/>
        <end position="105"/>
    </location>
</feature>
<feature type="transmembrane region" description="Helical" evidence="7">
    <location>
        <begin position="12"/>
        <end position="32"/>
    </location>
</feature>
<proteinExistence type="inferred from homology"/>
<dbReference type="PANTHER" id="PTHR30065">
    <property type="entry name" value="FLAGELLAR BIOSYNTHETIC PROTEIN FLIR"/>
    <property type="match status" value="1"/>
</dbReference>
<feature type="transmembrane region" description="Helical" evidence="7">
    <location>
        <begin position="214"/>
        <end position="234"/>
    </location>
</feature>
<dbReference type="PATRIC" id="fig|28092.6.peg.4537"/>
<evidence type="ECO:0000256" key="4">
    <source>
        <dbReference type="ARBA" id="ARBA00022692"/>
    </source>
</evidence>
<evidence type="ECO:0000256" key="3">
    <source>
        <dbReference type="ARBA" id="ARBA00022475"/>
    </source>
</evidence>
<dbReference type="PANTHER" id="PTHR30065:SF1">
    <property type="entry name" value="SURFACE PRESENTATION OF ANTIGENS PROTEIN SPAR"/>
    <property type="match status" value="1"/>
</dbReference>
<dbReference type="NCBIfam" id="TIGR01401">
    <property type="entry name" value="fliR_like_III"/>
    <property type="match status" value="1"/>
</dbReference>
<evidence type="ECO:0000256" key="5">
    <source>
        <dbReference type="ARBA" id="ARBA00022989"/>
    </source>
</evidence>
<keyword evidence="9" id="KW-1185">Reference proteome</keyword>
<dbReference type="STRING" id="28092.WM40_19340"/>
<evidence type="ECO:0000313" key="9">
    <source>
        <dbReference type="Proteomes" id="UP000033618"/>
    </source>
</evidence>
<keyword evidence="6 7" id="KW-0472">Membrane</keyword>
<dbReference type="InterPro" id="IPR006304">
    <property type="entry name" value="T3SS_SpaR/YscT"/>
</dbReference>
<comment type="caution">
    <text evidence="8">The sequence shown here is derived from an EMBL/GenBank/DDBJ whole genome shotgun (WGS) entry which is preliminary data.</text>
</comment>
<feature type="transmembrane region" description="Helical" evidence="7">
    <location>
        <begin position="126"/>
        <end position="153"/>
    </location>
</feature>
<sequence>MWLLRWWSSYIFHHLALWAMLYARVAPTFLLVPIVSARIVAHPVVRQIVILFIVIGLSPVAVFHVQGPDGIALAKACVAEAITGIMMGTIVAAPFWVASLVGELIDNQRGATIADSIDPASGVEAAILAPFFNLMFANVFLQHGGLITLMTFFSESLRDVPLGTIPEFRYTSLVIMLNHVMQFSVSLSAPVVVGLMLLDGVLAFMSRLCKQLNAFSLSLTIKSFAAYGIMYFYFASTVPLRIFRWVSLWSLHGVLH</sequence>
<dbReference type="InterPro" id="IPR002010">
    <property type="entry name" value="T3SS_IM_R"/>
</dbReference>
<dbReference type="GO" id="GO:0006605">
    <property type="term" value="P:protein targeting"/>
    <property type="evidence" value="ECO:0007669"/>
    <property type="project" value="UniProtKB-UniRule"/>
</dbReference>
<keyword evidence="5 7" id="KW-1133">Transmembrane helix</keyword>
<accession>A0A0F5JWR3</accession>
<evidence type="ECO:0008006" key="10">
    <source>
        <dbReference type="Google" id="ProtNLM"/>
    </source>
</evidence>
<gene>
    <name evidence="8" type="ORF">WM40_19340</name>
</gene>
<dbReference type="EMBL" id="LAQU01000025">
    <property type="protein sequence ID" value="KKB62059.1"/>
    <property type="molecule type" value="Genomic_DNA"/>
</dbReference>
<dbReference type="AlphaFoldDB" id="A0A0F5JWR3"/>